<dbReference type="Pfam" id="PF00583">
    <property type="entry name" value="Acetyltransf_1"/>
    <property type="match status" value="1"/>
</dbReference>
<comment type="caution">
    <text evidence="4">The sequence shown here is derived from an EMBL/GenBank/DDBJ whole genome shotgun (WGS) entry which is preliminary data.</text>
</comment>
<dbReference type="PROSITE" id="PS51186">
    <property type="entry name" value="GNAT"/>
    <property type="match status" value="1"/>
</dbReference>
<dbReference type="EMBL" id="JACHGT010000026">
    <property type="protein sequence ID" value="MBB6039790.1"/>
    <property type="molecule type" value="Genomic_DNA"/>
</dbReference>
<keyword evidence="5" id="KW-1185">Reference proteome</keyword>
<evidence type="ECO:0000259" key="3">
    <source>
        <dbReference type="PROSITE" id="PS51186"/>
    </source>
</evidence>
<evidence type="ECO:0000256" key="1">
    <source>
        <dbReference type="ARBA" id="ARBA00022679"/>
    </source>
</evidence>
<feature type="domain" description="N-acetyltransferase" evidence="3">
    <location>
        <begin position="1"/>
        <end position="165"/>
    </location>
</feature>
<sequence length="341" mass="37860">MEFQPFTKHDLDALADFHALALVNHEPYTGPPPTWERLRSGFGESRPGTSQRNWLARVDGEAVGHVSLMLGTTENLHLAMPWIQVHRDHRRKGIGTKLHEFFVERAEEEGRDTFIANANEALPESTEPIDGAPSAFLRRMGYTPAMTSLHSRLDMAAVPEGAHDELAAKAWRHAEGYELTTWVEGVDGGDCPEHLLEDLAYLEYRLTTDMPLGDMDYEPERPDAERVRERARSALASGQTFCNAAAVHTATGKAVAWTFLGLSRDSGEHAFQAITVVDPDHRGHRLGTLVKLANLAPARELRPALRYVDTDNAEDNAPMIAVNTAIGYRPAHASVTYQRKI</sequence>
<evidence type="ECO:0000313" key="5">
    <source>
        <dbReference type="Proteomes" id="UP000548476"/>
    </source>
</evidence>
<dbReference type="InterPro" id="IPR000182">
    <property type="entry name" value="GNAT_dom"/>
</dbReference>
<dbReference type="GO" id="GO:0016747">
    <property type="term" value="F:acyltransferase activity, transferring groups other than amino-acyl groups"/>
    <property type="evidence" value="ECO:0007669"/>
    <property type="project" value="InterPro"/>
</dbReference>
<name>A0A841G6U5_9ACTN</name>
<dbReference type="InterPro" id="IPR016181">
    <property type="entry name" value="Acyl_CoA_acyltransferase"/>
</dbReference>
<dbReference type="SUPFAM" id="SSF55729">
    <property type="entry name" value="Acyl-CoA N-acyltransferases (Nat)"/>
    <property type="match status" value="2"/>
</dbReference>
<dbReference type="RefSeq" id="WP_184792872.1">
    <property type="nucleotide sequence ID" value="NZ_BONT01000086.1"/>
</dbReference>
<reference evidence="4 5" key="1">
    <citation type="submission" date="2020-08" db="EMBL/GenBank/DDBJ databases">
        <title>Genomic Encyclopedia of Type Strains, Phase IV (KMG-IV): sequencing the most valuable type-strain genomes for metagenomic binning, comparative biology and taxonomic classification.</title>
        <authorList>
            <person name="Goeker M."/>
        </authorList>
    </citation>
    <scope>NUCLEOTIDE SEQUENCE [LARGE SCALE GENOMIC DNA]</scope>
    <source>
        <strain evidence="4 5">YIM 65646</strain>
    </source>
</reference>
<dbReference type="Proteomes" id="UP000548476">
    <property type="component" value="Unassembled WGS sequence"/>
</dbReference>
<accession>A0A841G6U5</accession>
<keyword evidence="2" id="KW-0012">Acyltransferase</keyword>
<dbReference type="InterPro" id="IPR050832">
    <property type="entry name" value="Bact_Acetyltransf"/>
</dbReference>
<dbReference type="AlphaFoldDB" id="A0A841G6U5"/>
<keyword evidence="1 4" id="KW-0808">Transferase</keyword>
<dbReference type="Gene3D" id="3.40.630.30">
    <property type="match status" value="1"/>
</dbReference>
<protein>
    <submittedName>
        <fullName evidence="4">GNAT superfamily N-acetyltransferase</fullName>
    </submittedName>
</protein>
<dbReference type="CDD" id="cd04301">
    <property type="entry name" value="NAT_SF"/>
    <property type="match status" value="1"/>
</dbReference>
<evidence type="ECO:0000256" key="2">
    <source>
        <dbReference type="ARBA" id="ARBA00023315"/>
    </source>
</evidence>
<organism evidence="4 5">
    <name type="scientific">Phytomonospora endophytica</name>
    <dbReference type="NCBI Taxonomy" id="714109"/>
    <lineage>
        <taxon>Bacteria</taxon>
        <taxon>Bacillati</taxon>
        <taxon>Actinomycetota</taxon>
        <taxon>Actinomycetes</taxon>
        <taxon>Micromonosporales</taxon>
        <taxon>Micromonosporaceae</taxon>
        <taxon>Phytomonospora</taxon>
    </lineage>
</organism>
<gene>
    <name evidence="4" type="ORF">HNR73_007689</name>
</gene>
<dbReference type="PANTHER" id="PTHR43877">
    <property type="entry name" value="AMINOALKYLPHOSPHONATE N-ACETYLTRANSFERASE-RELATED-RELATED"/>
    <property type="match status" value="1"/>
</dbReference>
<proteinExistence type="predicted"/>
<evidence type="ECO:0000313" key="4">
    <source>
        <dbReference type="EMBL" id="MBB6039790.1"/>
    </source>
</evidence>